<evidence type="ECO:0000256" key="4">
    <source>
        <dbReference type="ARBA" id="ARBA00025742"/>
    </source>
</evidence>
<dbReference type="PANTHER" id="PTHR42988:SF2">
    <property type="entry name" value="CYCLIC NUCLEOTIDE PHOSPHODIESTERASE CBUA0032-RELATED"/>
    <property type="match status" value="1"/>
</dbReference>
<dbReference type="InterPro" id="IPR050884">
    <property type="entry name" value="CNP_phosphodiesterase-III"/>
</dbReference>
<keyword evidence="1" id="KW-0479">Metal-binding</keyword>
<keyword evidence="2" id="KW-0378">Hydrolase</keyword>
<evidence type="ECO:0000313" key="7">
    <source>
        <dbReference type="Proteomes" id="UP000824125"/>
    </source>
</evidence>
<reference evidence="6" key="2">
    <citation type="journal article" date="2021" name="PeerJ">
        <title>Extensive microbial diversity within the chicken gut microbiome revealed by metagenomics and culture.</title>
        <authorList>
            <person name="Gilroy R."/>
            <person name="Ravi A."/>
            <person name="Getino M."/>
            <person name="Pursley I."/>
            <person name="Horton D.L."/>
            <person name="Alikhan N.F."/>
            <person name="Baker D."/>
            <person name="Gharbi K."/>
            <person name="Hall N."/>
            <person name="Watson M."/>
            <person name="Adriaenssens E.M."/>
            <person name="Foster-Nyarko E."/>
            <person name="Jarju S."/>
            <person name="Secka A."/>
            <person name="Antonio M."/>
            <person name="Oren A."/>
            <person name="Chaudhuri R.R."/>
            <person name="La Ragione R."/>
            <person name="Hildebrand F."/>
            <person name="Pallen M.J."/>
        </authorList>
    </citation>
    <scope>NUCLEOTIDE SEQUENCE</scope>
    <source>
        <strain evidence="6">CHK176-6737</strain>
    </source>
</reference>
<comment type="caution">
    <text evidence="6">The sequence shown here is derived from an EMBL/GenBank/DDBJ whole genome shotgun (WGS) entry which is preliminary data.</text>
</comment>
<organism evidence="6 7">
    <name type="scientific">Candidatus Scybalenecus merdavium</name>
    <dbReference type="NCBI Taxonomy" id="2840939"/>
    <lineage>
        <taxon>Bacteria</taxon>
        <taxon>Bacillati</taxon>
        <taxon>Bacillota</taxon>
        <taxon>Clostridia</taxon>
        <taxon>Eubacteriales</taxon>
        <taxon>Oscillospiraceae</taxon>
        <taxon>Oscillospiraceae incertae sedis</taxon>
        <taxon>Candidatus Scybalenecus</taxon>
    </lineage>
</organism>
<dbReference type="Proteomes" id="UP000824125">
    <property type="component" value="Unassembled WGS sequence"/>
</dbReference>
<dbReference type="PANTHER" id="PTHR42988">
    <property type="entry name" value="PHOSPHOHYDROLASE"/>
    <property type="match status" value="1"/>
</dbReference>
<keyword evidence="3" id="KW-0408">Iron</keyword>
<dbReference type="InterPro" id="IPR029052">
    <property type="entry name" value="Metallo-depent_PP-like"/>
</dbReference>
<evidence type="ECO:0000256" key="2">
    <source>
        <dbReference type="ARBA" id="ARBA00022801"/>
    </source>
</evidence>
<feature type="domain" description="Calcineurin-like phosphoesterase" evidence="5">
    <location>
        <begin position="3"/>
        <end position="242"/>
    </location>
</feature>
<protein>
    <submittedName>
        <fullName evidence="6">Metallophosphoesterase</fullName>
    </submittedName>
</protein>
<evidence type="ECO:0000313" key="6">
    <source>
        <dbReference type="EMBL" id="HIU69322.1"/>
    </source>
</evidence>
<name>A0A9D1MUN6_9FIRM</name>
<dbReference type="SUPFAM" id="SSF56300">
    <property type="entry name" value="Metallo-dependent phosphatases"/>
    <property type="match status" value="1"/>
</dbReference>
<evidence type="ECO:0000259" key="5">
    <source>
        <dbReference type="Pfam" id="PF00149"/>
    </source>
</evidence>
<dbReference type="Pfam" id="PF00149">
    <property type="entry name" value="Metallophos"/>
    <property type="match status" value="1"/>
</dbReference>
<reference evidence="6" key="1">
    <citation type="submission" date="2020-10" db="EMBL/GenBank/DDBJ databases">
        <authorList>
            <person name="Gilroy R."/>
        </authorList>
    </citation>
    <scope>NUCLEOTIDE SEQUENCE</scope>
    <source>
        <strain evidence="6">CHK176-6737</strain>
    </source>
</reference>
<dbReference type="AlphaFoldDB" id="A0A9D1MUN6"/>
<dbReference type="Gene3D" id="3.60.21.10">
    <property type="match status" value="1"/>
</dbReference>
<dbReference type="EMBL" id="DVNM01000027">
    <property type="protein sequence ID" value="HIU69322.1"/>
    <property type="molecule type" value="Genomic_DNA"/>
</dbReference>
<accession>A0A9D1MUN6</accession>
<gene>
    <name evidence="6" type="ORF">IAD23_05115</name>
</gene>
<evidence type="ECO:0000256" key="3">
    <source>
        <dbReference type="ARBA" id="ARBA00023004"/>
    </source>
</evidence>
<sequence>MTKLTFIADLHHYSETLGTTGRQYALRSGSDQKCLAEMGAIIDAAFAKIAQSDTQAVMLIGDVTNDGERVSHMELLAKLRALQQRKPVYTVTATHDWCCDGNPRRFCGNSVSHDVPTCTSEELGRFYAPFGPEQALDVYTTHLGTQSYTVDIGDDVRLLALIDDQNGRGRAGFTEEHFQWIETQLRRAAKAGRVLIAMEHHLLLPSVHPLITGGCCVGDREEVVRRLMRAGLRYVFVGHSHMQFVSRFTDEAGRTLTQVNVGSLCGYPAPICRVTVANGRVRFFTEHLQSFVWKGQVVPAQPYLAAHAFQMIDRLLQSPNQKEFTDRLAALQLPGEKFGVLYPLVRPLLRFVRTATLGQCARVLRPLGFLKGVPESCVRECQSVRLLPLVHRIFLNLFDGAEHPFLRGGAQYRLVMAFMASLEKRVPALCGLTDAADVLLCGGRWPADSGDIT</sequence>
<comment type="similarity">
    <text evidence="4">Belongs to the cyclic nucleotide phosphodiesterase class-III family.</text>
</comment>
<proteinExistence type="inferred from homology"/>
<dbReference type="GO" id="GO:0016787">
    <property type="term" value="F:hydrolase activity"/>
    <property type="evidence" value="ECO:0007669"/>
    <property type="project" value="UniProtKB-KW"/>
</dbReference>
<dbReference type="GO" id="GO:0046872">
    <property type="term" value="F:metal ion binding"/>
    <property type="evidence" value="ECO:0007669"/>
    <property type="project" value="UniProtKB-KW"/>
</dbReference>
<dbReference type="InterPro" id="IPR004843">
    <property type="entry name" value="Calcineurin-like_PHP"/>
</dbReference>
<evidence type="ECO:0000256" key="1">
    <source>
        <dbReference type="ARBA" id="ARBA00022723"/>
    </source>
</evidence>